<dbReference type="InterPro" id="IPR010987">
    <property type="entry name" value="Glutathione-S-Trfase_C-like"/>
</dbReference>
<dbReference type="PROSITE" id="PS50280">
    <property type="entry name" value="SET"/>
    <property type="match status" value="2"/>
</dbReference>
<keyword evidence="6" id="KW-0521">NADP</keyword>
<keyword evidence="5" id="KW-0862">Zinc</keyword>
<dbReference type="SUPFAM" id="SSF82199">
    <property type="entry name" value="SET domain"/>
    <property type="match status" value="2"/>
</dbReference>
<dbReference type="InterPro" id="IPR053837">
    <property type="entry name" value="AIMP3/p18_C"/>
</dbReference>
<dbReference type="Gene3D" id="6.10.140.2220">
    <property type="match status" value="2"/>
</dbReference>
<dbReference type="InterPro" id="IPR001214">
    <property type="entry name" value="SET_dom"/>
</dbReference>
<dbReference type="InterPro" id="IPR053836">
    <property type="entry name" value="Arc1-like_N"/>
</dbReference>
<dbReference type="InterPro" id="IPR036291">
    <property type="entry name" value="NAD(P)-bd_dom_sf"/>
</dbReference>
<comment type="similarity">
    <text evidence="2">Belongs to the zinc-containing alcohol dehydrogenase family. Quinone oxidoreductase subfamily.</text>
</comment>
<dbReference type="PANTHER" id="PTHR47111">
    <property type="entry name" value="BCDNA.LD29892"/>
    <property type="match status" value="1"/>
</dbReference>
<evidence type="ECO:0000313" key="15">
    <source>
        <dbReference type="Proteomes" id="UP000092461"/>
    </source>
</evidence>
<feature type="domain" description="GST C-terminal" evidence="12">
    <location>
        <begin position="1"/>
        <end position="169"/>
    </location>
</feature>
<evidence type="ECO:0000256" key="4">
    <source>
        <dbReference type="ARBA" id="ARBA00022771"/>
    </source>
</evidence>
<dbReference type="EMBL" id="AJWK01015852">
    <property type="status" value="NOT_ANNOTATED_CDS"/>
    <property type="molecule type" value="Genomic_DNA"/>
</dbReference>
<feature type="domain" description="SET" evidence="11">
    <location>
        <begin position="1404"/>
        <end position="1685"/>
    </location>
</feature>
<evidence type="ECO:0000256" key="10">
    <source>
        <dbReference type="PROSITE-ProRule" id="PRU00134"/>
    </source>
</evidence>
<organism evidence="14 15">
    <name type="scientific">Lutzomyia longipalpis</name>
    <name type="common">Sand fly</name>
    <dbReference type="NCBI Taxonomy" id="7200"/>
    <lineage>
        <taxon>Eukaryota</taxon>
        <taxon>Metazoa</taxon>
        <taxon>Ecdysozoa</taxon>
        <taxon>Arthropoda</taxon>
        <taxon>Hexapoda</taxon>
        <taxon>Insecta</taxon>
        <taxon>Pterygota</taxon>
        <taxon>Neoptera</taxon>
        <taxon>Endopterygota</taxon>
        <taxon>Diptera</taxon>
        <taxon>Nematocera</taxon>
        <taxon>Psychodoidea</taxon>
        <taxon>Psychodidae</taxon>
        <taxon>Lutzomyia</taxon>
        <taxon>Lutzomyia</taxon>
    </lineage>
</organism>
<evidence type="ECO:0000256" key="5">
    <source>
        <dbReference type="ARBA" id="ARBA00022833"/>
    </source>
</evidence>
<evidence type="ECO:0000313" key="14">
    <source>
        <dbReference type="EnsemblMetazoa" id="LLOJ005009-PA"/>
    </source>
</evidence>
<dbReference type="SUPFAM" id="SSF51735">
    <property type="entry name" value="NAD(P)-binding Rossmann-fold domains"/>
    <property type="match status" value="2"/>
</dbReference>
<dbReference type="EnsemblMetazoa" id="LLOJ005009-RA">
    <property type="protein sequence ID" value="LLOJ005009-PA"/>
    <property type="gene ID" value="LLOJ005009"/>
</dbReference>
<dbReference type="VEuPathDB" id="VectorBase:LLONM1_004341"/>
<dbReference type="SUPFAM" id="SSF50129">
    <property type="entry name" value="GroES-like"/>
    <property type="match status" value="1"/>
</dbReference>
<evidence type="ECO:0000256" key="1">
    <source>
        <dbReference type="ARBA" id="ARBA00004173"/>
    </source>
</evidence>
<keyword evidence="9" id="KW-0496">Mitochondrion</keyword>
<dbReference type="PROSITE" id="PS01360">
    <property type="entry name" value="ZF_MYND_1"/>
    <property type="match status" value="2"/>
</dbReference>
<dbReference type="GO" id="GO:0008276">
    <property type="term" value="F:protein methyltransferase activity"/>
    <property type="evidence" value="ECO:0007669"/>
    <property type="project" value="UniProtKB-ARBA"/>
</dbReference>
<dbReference type="PROSITE" id="PS50405">
    <property type="entry name" value="GST_CTER"/>
    <property type="match status" value="1"/>
</dbReference>
<comment type="subcellular location">
    <subcellularLocation>
        <location evidence="1">Mitochondrion</location>
    </subcellularLocation>
</comment>
<dbReference type="GO" id="GO:0008270">
    <property type="term" value="F:zinc ion binding"/>
    <property type="evidence" value="ECO:0007669"/>
    <property type="project" value="UniProtKB-KW"/>
</dbReference>
<dbReference type="GO" id="GO:0005739">
    <property type="term" value="C:mitochondrion"/>
    <property type="evidence" value="ECO:0007669"/>
    <property type="project" value="UniProtKB-SubCell"/>
</dbReference>
<evidence type="ECO:0000256" key="7">
    <source>
        <dbReference type="ARBA" id="ARBA00022946"/>
    </source>
</evidence>
<dbReference type="CDD" id="cd08290">
    <property type="entry name" value="ETR"/>
    <property type="match status" value="1"/>
</dbReference>
<dbReference type="SUPFAM" id="SSF47616">
    <property type="entry name" value="GST C-terminal domain-like"/>
    <property type="match status" value="1"/>
</dbReference>
<dbReference type="VEuPathDB" id="VectorBase:LLOJ005009"/>
<evidence type="ECO:0000256" key="6">
    <source>
        <dbReference type="ARBA" id="ARBA00022857"/>
    </source>
</evidence>
<accession>A0A1B0CK72</accession>
<dbReference type="Pfam" id="PF01753">
    <property type="entry name" value="zf-MYND"/>
    <property type="match status" value="2"/>
</dbReference>
<dbReference type="InterPro" id="IPR020843">
    <property type="entry name" value="ER"/>
</dbReference>
<dbReference type="SMART" id="SM00829">
    <property type="entry name" value="PKS_ER"/>
    <property type="match status" value="1"/>
</dbReference>
<dbReference type="InterPro" id="IPR046341">
    <property type="entry name" value="SET_dom_sf"/>
</dbReference>
<dbReference type="Gene3D" id="1.25.40.10">
    <property type="entry name" value="Tetratricopeptide repeat domain"/>
    <property type="match status" value="1"/>
</dbReference>
<feature type="domain" description="MYND-type" evidence="13">
    <location>
        <begin position="740"/>
        <end position="780"/>
    </location>
</feature>
<dbReference type="Pfam" id="PF08240">
    <property type="entry name" value="ADH_N"/>
    <property type="match status" value="1"/>
</dbReference>
<dbReference type="Gene3D" id="2.170.270.10">
    <property type="entry name" value="SET domain"/>
    <property type="match status" value="2"/>
</dbReference>
<evidence type="ECO:0000256" key="9">
    <source>
        <dbReference type="ARBA" id="ARBA00023128"/>
    </source>
</evidence>
<evidence type="ECO:0000256" key="3">
    <source>
        <dbReference type="ARBA" id="ARBA00022723"/>
    </source>
</evidence>
<feature type="domain" description="SET" evidence="11">
    <location>
        <begin position="695"/>
        <end position="976"/>
    </location>
</feature>
<dbReference type="GO" id="GO:0008757">
    <property type="term" value="F:S-adenosylmethionine-dependent methyltransferase activity"/>
    <property type="evidence" value="ECO:0007669"/>
    <property type="project" value="UniProtKB-ARBA"/>
</dbReference>
<dbReference type="VEuPathDB" id="VectorBase:LLONM1_006634"/>
<evidence type="ECO:0000259" key="11">
    <source>
        <dbReference type="PROSITE" id="PS50280"/>
    </source>
</evidence>
<evidence type="ECO:0000259" key="12">
    <source>
        <dbReference type="PROSITE" id="PS50405"/>
    </source>
</evidence>
<protein>
    <submittedName>
        <fullName evidence="14">Uncharacterized protein</fullName>
    </submittedName>
</protein>
<dbReference type="GO" id="GO:0008170">
    <property type="term" value="F:N-methyltransferase activity"/>
    <property type="evidence" value="ECO:0007669"/>
    <property type="project" value="UniProtKB-ARBA"/>
</dbReference>
<keyword evidence="3" id="KW-0479">Metal-binding</keyword>
<dbReference type="InterPro" id="IPR013154">
    <property type="entry name" value="ADH-like_N"/>
</dbReference>
<dbReference type="InterPro" id="IPR002893">
    <property type="entry name" value="Znf_MYND"/>
</dbReference>
<dbReference type="Gene3D" id="1.10.220.160">
    <property type="match status" value="2"/>
</dbReference>
<keyword evidence="8" id="KW-0560">Oxidoreductase</keyword>
<evidence type="ECO:0000256" key="8">
    <source>
        <dbReference type="ARBA" id="ARBA00023002"/>
    </source>
</evidence>
<name>A0A1B0CK72_LUTLO</name>
<dbReference type="Gene3D" id="3.40.50.720">
    <property type="entry name" value="NAD(P)-binding Rossmann-like Domain"/>
    <property type="match status" value="2"/>
</dbReference>
<dbReference type="Gene3D" id="3.90.180.10">
    <property type="entry name" value="Medium-chain alcohol dehydrogenases, catalytic domain"/>
    <property type="match status" value="1"/>
</dbReference>
<dbReference type="GO" id="GO:0032991">
    <property type="term" value="C:protein-containing complex"/>
    <property type="evidence" value="ECO:0007669"/>
    <property type="project" value="UniProtKB-ARBA"/>
</dbReference>
<keyword evidence="15" id="KW-1185">Reference proteome</keyword>
<dbReference type="Proteomes" id="UP000092461">
    <property type="component" value="Unassembled WGS sequence"/>
</dbReference>
<feature type="domain" description="MYND-type" evidence="13">
    <location>
        <begin position="1449"/>
        <end position="1489"/>
    </location>
</feature>
<dbReference type="InterPro" id="IPR011990">
    <property type="entry name" value="TPR-like_helical_dom_sf"/>
</dbReference>
<dbReference type="CDD" id="cd10305">
    <property type="entry name" value="GST_C_AIMP3"/>
    <property type="match status" value="1"/>
</dbReference>
<dbReference type="EMBL" id="AJWK01015853">
    <property type="status" value="NOT_ANNOTATED_CDS"/>
    <property type="molecule type" value="Genomic_DNA"/>
</dbReference>
<keyword evidence="4 10" id="KW-0863">Zinc-finger</keyword>
<dbReference type="PROSITE" id="PS50865">
    <property type="entry name" value="ZF_MYND_2"/>
    <property type="match status" value="2"/>
</dbReference>
<dbReference type="SUPFAM" id="SSF144232">
    <property type="entry name" value="HIT/MYND zinc finger-like"/>
    <property type="match status" value="2"/>
</dbReference>
<keyword evidence="7" id="KW-0809">Transit peptide</keyword>
<dbReference type="PANTHER" id="PTHR47111:SF1">
    <property type="entry name" value="SET AND MYND DOMAIN-CONTAINING PROTEIN 4"/>
    <property type="match status" value="1"/>
</dbReference>
<dbReference type="Gene3D" id="1.20.1050.10">
    <property type="match status" value="1"/>
</dbReference>
<proteinExistence type="inferred from homology"/>
<dbReference type="InterPro" id="IPR011032">
    <property type="entry name" value="GroES-like_sf"/>
</dbReference>
<dbReference type="InterPro" id="IPR036282">
    <property type="entry name" value="Glutathione-S-Trfase_C_sf"/>
</dbReference>
<dbReference type="FunFam" id="3.40.50.720:FF:000112">
    <property type="entry name" value="Enoyl-[acyl-carrier-protein] reductase 1, mitochondrial"/>
    <property type="match status" value="1"/>
</dbReference>
<dbReference type="Pfam" id="PF21972">
    <property type="entry name" value="Arc1p_N_like"/>
    <property type="match status" value="1"/>
</dbReference>
<dbReference type="GO" id="GO:0016491">
    <property type="term" value="F:oxidoreductase activity"/>
    <property type="evidence" value="ECO:0007669"/>
    <property type="project" value="UniProtKB-KW"/>
</dbReference>
<evidence type="ECO:0000259" key="13">
    <source>
        <dbReference type="PROSITE" id="PS50865"/>
    </source>
</evidence>
<sequence>MSQIEIIRKISNYLHVDPGKLSQNREKVVTRTLNGDKHVMGFATIVGSLAGKKYKNLEEECLVRQWIEYCSLHANPTLLTNRSHQRCLLEELNAYLATRSYFVGHSLTLADVVVFYSLNQTIASFQNSDKEKFIHLSRWFDHIQQVEMLCETMDQEVRQLSHLQFGPPQEVVQLERKTLTQELQETEIFLKILASPVNPADLITITGKYAITPLLPCVPGNECVARVEKIGSAVRDLAVGDLVVPFRSGLGTWRSHGIFSASDWFRIPPSMDTVAAATLTVNPPTAYRMLRDFVVLKPGDTVLQNGANSAVGQLVAQLCRKWGINCVGVVRARPDIDALKTKLKAGGATEIYTEEEFAKTEVFTDSLPAPKLALNCVGGESAENLLNDLAHGGYFVTYGCISRRDITIPSSVFIYRDIKCCGLWRTNWTRENHGNPERVRMLEEIVAMYQAGDLTAPDAEMIPIENFQTALGGVQGKKSVTIFRHSILPFNLTSNFLSAKKSTGKIGIRKKFSKKVRQECPNMAKMDYQDIYEEIIRILREGGTLEKISFDLHNMRKNKQPNSDKVDYVFELLQQNNLLPDAAEYEEVKSDAKSEEFRQVGNSVQQEYLFAVSKENLSIGLANRSAVFFEMGMFAECLESIRLARERGYPERLKEKLERREAKCHEELAKKPAKEEKFIPKIDLPVNEKIPFLARCLALRKDGAFGRHVITQENIPAGTIIAIEEAFCKILTDSGKYLRCSACLAEVPHLLLPCDGCTQTMFCSKACQEMASADYHPFECPISGSLFRILDDSLLIVFRTSICAFLAFPDVETMGPALEKIDREQKTVFSYDWTKKLSPEELYTPIHTLATNEYQRDGDYLFKKYLIACLMFNLLKRSSPVFSQRYLTTSMGENILKNVLFRHLLTGPTNMHSIGAIEDTSDPENSIEYGVAAYGFHSLMNHSCAPNVTRISLGSASGVVTIKNISRGEQILDNYGYHHSLMDRTARQRETLRKYAFVCQCTACIENFPLYGALPLPINIPQPLPLHNQTLACQYSREFGEKGYKKITGFIRKFGYLYPILQLCAAEEGLKFCLNILCENIPLQLREKIRLEFAKTEVFTDSLPAPKLALNCVGGESAENLLNDLAHGGYFVTYGCISRRDITIPSSVFIYRDIKCCGFWRTNWTRENHGNPERVRMLEEIVAMYQAGDLTAPDAEMIPIENFQTALGGVRQECPNMAKMDYQDIYEEIIRILREGGTLEKISFDLHNMRKNKQPNSDKVDYVFELLQQNNLLPDAAEYEEVKSDAKSEEFRQVGNSCFSLKSQKYIEALKAYNKSICFAVSKENLSIGLANRSAVFFEMGMFAECLESIRLARERGYPERLKEKLERREAKCHEELAKKPAKEEKFIPKIDLPVNEKIPFLARCLALRKDGAFGRHVITQENIPAGTIIAIEEAFCKILTDSGKYLRCSACLAEVPHLLLPCDGCTQTMFCSKACQEMASADYHPFECPISGSLFRILDDSLLIVFRTSICAFLAFPDVETMGPALEKIDREQKTVFSYDWTKKLSPEELYTPIHTLATNEYQRDGDYLFKKYLIACLMFNLLKRSSPVFSQRYLTTSMGENILKNVLFRHLLTGPTNMHSIGAIEDTSDPENSIEYGVAAYGFHSLMNHSCAPNVTRISLGSASGVVTIKNISRGEQILDNYGYHHSLMDRTARQRETLRKYAFVCQCTACIENFPLYGALPLPINIPEPLPLHNQTLACQYSREFGEKGYKKITGFIRKFGYLYPILQLCTAEEGLKFCLNILCENIPLQLREKIRLVSK</sequence>
<dbReference type="Pfam" id="PF00856">
    <property type="entry name" value="SET"/>
    <property type="match status" value="2"/>
</dbReference>
<reference evidence="14" key="1">
    <citation type="submission" date="2020-05" db="UniProtKB">
        <authorList>
            <consortium name="EnsemblMetazoa"/>
        </authorList>
    </citation>
    <scope>IDENTIFICATION</scope>
    <source>
        <strain evidence="14">Jacobina</strain>
    </source>
</reference>
<evidence type="ECO:0000256" key="2">
    <source>
        <dbReference type="ARBA" id="ARBA00010371"/>
    </source>
</evidence>